<evidence type="ECO:0000313" key="3">
    <source>
        <dbReference type="Proteomes" id="UP000622890"/>
    </source>
</evidence>
<gene>
    <name evidence="2" type="ORF">JJB74_07140</name>
</gene>
<evidence type="ECO:0000313" key="2">
    <source>
        <dbReference type="EMBL" id="MBK4734373.1"/>
    </source>
</evidence>
<feature type="compositionally biased region" description="Low complexity" evidence="1">
    <location>
        <begin position="36"/>
        <end position="49"/>
    </location>
</feature>
<name>A0A934SSD1_9BURK</name>
<accession>A0A934SSD1</accession>
<evidence type="ECO:0000256" key="1">
    <source>
        <dbReference type="SAM" id="MobiDB-lite"/>
    </source>
</evidence>
<reference evidence="2" key="1">
    <citation type="submission" date="2021-01" db="EMBL/GenBank/DDBJ databases">
        <title>Genome sequence of strain Noviherbaspirillum sp. DKR-6.</title>
        <authorList>
            <person name="Chaudhary D.K."/>
        </authorList>
    </citation>
    <scope>NUCLEOTIDE SEQUENCE</scope>
    <source>
        <strain evidence="2">DKR-6</strain>
    </source>
</reference>
<keyword evidence="3" id="KW-1185">Reference proteome</keyword>
<protein>
    <submittedName>
        <fullName evidence="2">Uncharacterized protein</fullName>
    </submittedName>
</protein>
<sequence>MSSPLCHRLLSRVTVGPWAFEPGCLFIERGTMSFPSSTSNLPPTSTNTPPSTPHARGVHPYPHVPAANQALPSVTVFSDDSRGFGLLNDASQDKDLSPEACSRAIEALSDCVELLNRSSQPDLAQDIALFTRIKVTQAEIEAALLMDADALALWRLREALQRFLPRLARDFAEPDARDAHGVDLMKFLEQEDVRTLCHGLSVCASPSAGMLFDPDARKFLRPALQQITDRLLERAVEIGFPEEVSANGTTLDILNWVSRALKHNMIKASDAIRTAFALALPLLKAWIGESRTDSASSSKAPYLRSHQLAKCAVQIDTMLNFSLIELDDEHRRTLAECVIALCEARIRTYLTKRPSDSVTITSIGNLGQGLARSRHSESCRAEAPGSAGRRHGDDELHTAHRPAVRRLPHAVERVQFSARGGGTWRAGHAWLCAVPEAMECELQRLHRYAGVAGIRESMAKRTGGVEPDQLCQMPVQGLAEARRGQ</sequence>
<dbReference type="Proteomes" id="UP000622890">
    <property type="component" value="Unassembled WGS sequence"/>
</dbReference>
<dbReference type="AlphaFoldDB" id="A0A934SSD1"/>
<dbReference type="EMBL" id="JAEPBG010000002">
    <property type="protein sequence ID" value="MBK4734373.1"/>
    <property type="molecule type" value="Genomic_DNA"/>
</dbReference>
<organism evidence="2 3">
    <name type="scientific">Noviherbaspirillum pedocola</name>
    <dbReference type="NCBI Taxonomy" id="2801341"/>
    <lineage>
        <taxon>Bacteria</taxon>
        <taxon>Pseudomonadati</taxon>
        <taxon>Pseudomonadota</taxon>
        <taxon>Betaproteobacteria</taxon>
        <taxon>Burkholderiales</taxon>
        <taxon>Oxalobacteraceae</taxon>
        <taxon>Noviherbaspirillum</taxon>
    </lineage>
</organism>
<proteinExistence type="predicted"/>
<comment type="caution">
    <text evidence="2">The sequence shown here is derived from an EMBL/GenBank/DDBJ whole genome shotgun (WGS) entry which is preliminary data.</text>
</comment>
<feature type="region of interest" description="Disordered" evidence="1">
    <location>
        <begin position="374"/>
        <end position="394"/>
    </location>
</feature>
<feature type="region of interest" description="Disordered" evidence="1">
    <location>
        <begin position="36"/>
        <end position="60"/>
    </location>
</feature>